<dbReference type="NCBIfam" id="TIGR03794">
    <property type="entry name" value="NHLM_micro_HlyD"/>
    <property type="match status" value="1"/>
</dbReference>
<dbReference type="InterPro" id="IPR022275">
    <property type="entry name" value="NHPM_bacteriocin_SS_HylD"/>
</dbReference>
<dbReference type="RefSeq" id="WP_116059848.1">
    <property type="nucleotide sequence ID" value="NZ_QRDZ01000004.1"/>
</dbReference>
<keyword evidence="3" id="KW-1133">Transmembrane helix</keyword>
<dbReference type="Proteomes" id="UP000256977">
    <property type="component" value="Unassembled WGS sequence"/>
</dbReference>
<gene>
    <name evidence="4" type="ORF">DFP98_104129</name>
</gene>
<dbReference type="OrthoDB" id="8439633at2"/>
<dbReference type="AlphaFoldDB" id="A0A3D9KHR9"/>
<sequence>MNNQVFRKASIERLSSPEQLDTLMKVTSPKGWLALIALGLLIAAAIVWGFLGTISTQITTEGVLIRPGGLQTLYASSSGQITDIRVVENDNVKKGNVIARIEQPQMLKQLERLTVELKTAEAAYANEPLEELGEQIANRKQAIADLQADYMNQSSIVSAYTGRVLEVNVKRGSSVDAGTPVILVESGEARAKDLKTVIYVPVQSGKKILPGMTVDVSPSSVNREEYGFMLGRVTSVSEFPLTAQSMFLTLGNEALVSELASGGTAMLEVKADLIPETSTFSGYRWSTSDGPPQRMDSGTLVTASITVKEQKPISLIIPQLK</sequence>
<dbReference type="PANTHER" id="PTHR32347">
    <property type="entry name" value="EFFLUX SYSTEM COMPONENT YKNX-RELATED"/>
    <property type="match status" value="1"/>
</dbReference>
<dbReference type="PANTHER" id="PTHR32347:SF14">
    <property type="entry name" value="EFFLUX SYSTEM COMPONENT YKNX-RELATED"/>
    <property type="match status" value="1"/>
</dbReference>
<name>A0A3D9KHR9_9BACL</name>
<comment type="caution">
    <text evidence="4">The sequence shown here is derived from an EMBL/GenBank/DDBJ whole genome shotgun (WGS) entry which is preliminary data.</text>
</comment>
<keyword evidence="3" id="KW-0812">Transmembrane</keyword>
<dbReference type="Gene3D" id="2.40.50.100">
    <property type="match status" value="1"/>
</dbReference>
<keyword evidence="3" id="KW-0472">Membrane</keyword>
<accession>A0A3D9KHR9</accession>
<feature type="transmembrane region" description="Helical" evidence="3">
    <location>
        <begin position="32"/>
        <end position="51"/>
    </location>
</feature>
<comment type="subcellular location">
    <subcellularLocation>
        <location evidence="1">Cell envelope</location>
    </subcellularLocation>
</comment>
<evidence type="ECO:0000256" key="3">
    <source>
        <dbReference type="SAM" id="Phobius"/>
    </source>
</evidence>
<organism evidence="4 5">
    <name type="scientific">Cohnella phaseoli</name>
    <dbReference type="NCBI Taxonomy" id="456490"/>
    <lineage>
        <taxon>Bacteria</taxon>
        <taxon>Bacillati</taxon>
        <taxon>Bacillota</taxon>
        <taxon>Bacilli</taxon>
        <taxon>Bacillales</taxon>
        <taxon>Paenibacillaceae</taxon>
        <taxon>Cohnella</taxon>
    </lineage>
</organism>
<protein>
    <submittedName>
        <fullName evidence="4">NHLM bacteriocin system secretion protein</fullName>
    </submittedName>
</protein>
<evidence type="ECO:0000313" key="5">
    <source>
        <dbReference type="Proteomes" id="UP000256977"/>
    </source>
</evidence>
<keyword evidence="2" id="KW-0175">Coiled coil</keyword>
<proteinExistence type="predicted"/>
<dbReference type="SUPFAM" id="SSF111369">
    <property type="entry name" value="HlyD-like secretion proteins"/>
    <property type="match status" value="1"/>
</dbReference>
<dbReference type="InterPro" id="IPR050465">
    <property type="entry name" value="UPF0194_transport"/>
</dbReference>
<keyword evidence="5" id="KW-1185">Reference proteome</keyword>
<evidence type="ECO:0000313" key="4">
    <source>
        <dbReference type="EMBL" id="RED85424.1"/>
    </source>
</evidence>
<reference evidence="4 5" key="1">
    <citation type="submission" date="2018-07" db="EMBL/GenBank/DDBJ databases">
        <title>Genomic Encyclopedia of Type Strains, Phase III (KMG-III): the genomes of soil and plant-associated and newly described type strains.</title>
        <authorList>
            <person name="Whitman W."/>
        </authorList>
    </citation>
    <scope>NUCLEOTIDE SEQUENCE [LARGE SCALE GENOMIC DNA]</scope>
    <source>
        <strain evidence="4 5">CECT 7287</strain>
    </source>
</reference>
<dbReference type="EMBL" id="QRDZ01000004">
    <property type="protein sequence ID" value="RED85424.1"/>
    <property type="molecule type" value="Genomic_DNA"/>
</dbReference>
<evidence type="ECO:0000256" key="2">
    <source>
        <dbReference type="ARBA" id="ARBA00023054"/>
    </source>
</evidence>
<evidence type="ECO:0000256" key="1">
    <source>
        <dbReference type="ARBA" id="ARBA00004196"/>
    </source>
</evidence>
<dbReference type="GO" id="GO:0030313">
    <property type="term" value="C:cell envelope"/>
    <property type="evidence" value="ECO:0007669"/>
    <property type="project" value="UniProtKB-SubCell"/>
</dbReference>